<comment type="caution">
    <text evidence="1">The sequence shown here is derived from an EMBL/GenBank/DDBJ whole genome shotgun (WGS) entry which is preliminary data.</text>
</comment>
<name>A0A4R0JFE7_9ACTN</name>
<organism evidence="1 2">
    <name type="scientific">Kribbella pittospori</name>
    <dbReference type="NCBI Taxonomy" id="722689"/>
    <lineage>
        <taxon>Bacteria</taxon>
        <taxon>Bacillati</taxon>
        <taxon>Actinomycetota</taxon>
        <taxon>Actinomycetes</taxon>
        <taxon>Propionibacteriales</taxon>
        <taxon>Kribbellaceae</taxon>
        <taxon>Kribbella</taxon>
    </lineage>
</organism>
<dbReference type="Proteomes" id="UP000291144">
    <property type="component" value="Unassembled WGS sequence"/>
</dbReference>
<dbReference type="OrthoDB" id="3830717at2"/>
<protein>
    <submittedName>
        <fullName evidence="1">Uncharacterized protein</fullName>
    </submittedName>
</protein>
<reference evidence="1 2" key="1">
    <citation type="submission" date="2019-02" db="EMBL/GenBank/DDBJ databases">
        <title>Kribbella capetownensis sp. nov. and Kribbella speibonae sp. nov., isolated from soil.</title>
        <authorList>
            <person name="Curtis S.M."/>
            <person name="Norton I."/>
            <person name="Everest G.J."/>
            <person name="Meyers P.R."/>
        </authorList>
    </citation>
    <scope>NUCLEOTIDE SEQUENCE [LARGE SCALE GENOMIC DNA]</scope>
    <source>
        <strain evidence="1 2">NRRL B-24813</strain>
    </source>
</reference>
<proteinExistence type="predicted"/>
<evidence type="ECO:0000313" key="2">
    <source>
        <dbReference type="Proteomes" id="UP000291144"/>
    </source>
</evidence>
<evidence type="ECO:0000313" key="1">
    <source>
        <dbReference type="EMBL" id="TCC45551.1"/>
    </source>
</evidence>
<dbReference type="EMBL" id="SJKB01000036">
    <property type="protein sequence ID" value="TCC45551.1"/>
    <property type="molecule type" value="Genomic_DNA"/>
</dbReference>
<dbReference type="AlphaFoldDB" id="A0A4R0JFE7"/>
<keyword evidence="2" id="KW-1185">Reference proteome</keyword>
<gene>
    <name evidence="1" type="ORF">E0H73_44450</name>
</gene>
<dbReference type="RefSeq" id="WP_131367207.1">
    <property type="nucleotide sequence ID" value="NZ_SJKB01000036.1"/>
</dbReference>
<accession>A0A4R0JFE7</accession>
<sequence length="94" mass="10941">MSNSFFRSDNLRRSGRFVARFAHQLSVKSGTTVSARWNPVSTAPNSRSRWQIAWQDGPSLPLMQYYALGRRIVEPWDTQLPMVNWQARELMGRE</sequence>